<evidence type="ECO:0000256" key="1">
    <source>
        <dbReference type="ARBA" id="ARBA00009308"/>
    </source>
</evidence>
<sequence>MKKIEHIGIAVRDLEAANATYKAVLGSEHYKTETVESEGVNTSFFRIGDSKIELLSATNSESPIAKFIEKRGEGIHHLAFAVDNIKAEIARLEKEGFKLINTEPKTGADNKLVAFMHPKSANGVLIELCQEASTANQKESLLND</sequence>
<dbReference type="GO" id="GO:0004493">
    <property type="term" value="F:methylmalonyl-CoA epimerase activity"/>
    <property type="evidence" value="ECO:0007669"/>
    <property type="project" value="TreeGrafter"/>
</dbReference>
<dbReference type="STRING" id="447422.SAMN05660903_00324"/>
<feature type="domain" description="VOC" evidence="3">
    <location>
        <begin position="3"/>
        <end position="131"/>
    </location>
</feature>
<comment type="caution">
    <text evidence="4">The sequence shown here is derived from an EMBL/GenBank/DDBJ whole genome shotgun (WGS) entry which is preliminary data.</text>
</comment>
<evidence type="ECO:0000313" key="4">
    <source>
        <dbReference type="EMBL" id="PKD21640.1"/>
    </source>
</evidence>
<dbReference type="InterPro" id="IPR037523">
    <property type="entry name" value="VOC_core"/>
</dbReference>
<gene>
    <name evidence="4" type="ORF">APR41_01220</name>
</gene>
<dbReference type="SUPFAM" id="SSF54593">
    <property type="entry name" value="Glyoxalase/Bleomycin resistance protein/Dihydroxybiphenyl dioxygenase"/>
    <property type="match status" value="1"/>
</dbReference>
<dbReference type="PANTHER" id="PTHR43048">
    <property type="entry name" value="METHYLMALONYL-COA EPIMERASE"/>
    <property type="match status" value="1"/>
</dbReference>
<keyword evidence="2" id="KW-0479">Metal-binding</keyword>
<dbReference type="GO" id="GO:0046872">
    <property type="term" value="F:metal ion binding"/>
    <property type="evidence" value="ECO:0007669"/>
    <property type="project" value="UniProtKB-KW"/>
</dbReference>
<accession>A0A2N0U3Q3</accession>
<dbReference type="InterPro" id="IPR051785">
    <property type="entry name" value="MMCE/EMCE_epimerase"/>
</dbReference>
<proteinExistence type="inferred from homology"/>
<name>A0A2N0U3Q3_9FLAO</name>
<dbReference type="PROSITE" id="PS51819">
    <property type="entry name" value="VOC"/>
    <property type="match status" value="1"/>
</dbReference>
<comment type="similarity">
    <text evidence="1">Belongs to the methylmalonyl-CoA epimerase family.</text>
</comment>
<evidence type="ECO:0000256" key="2">
    <source>
        <dbReference type="ARBA" id="ARBA00022723"/>
    </source>
</evidence>
<evidence type="ECO:0000259" key="3">
    <source>
        <dbReference type="PROSITE" id="PS51819"/>
    </source>
</evidence>
<dbReference type="Pfam" id="PF13669">
    <property type="entry name" value="Glyoxalase_4"/>
    <property type="match status" value="1"/>
</dbReference>
<keyword evidence="5" id="KW-1185">Reference proteome</keyword>
<protein>
    <submittedName>
        <fullName evidence="4">Methylmalonyl-CoA epimerase</fullName>
    </submittedName>
</protein>
<dbReference type="NCBIfam" id="TIGR03081">
    <property type="entry name" value="metmalonyl_epim"/>
    <property type="match status" value="1"/>
</dbReference>
<dbReference type="Gene3D" id="3.10.180.10">
    <property type="entry name" value="2,3-Dihydroxybiphenyl 1,2-Dioxygenase, domain 1"/>
    <property type="match status" value="1"/>
</dbReference>
<dbReference type="Proteomes" id="UP000232673">
    <property type="component" value="Unassembled WGS sequence"/>
</dbReference>
<dbReference type="InterPro" id="IPR017515">
    <property type="entry name" value="MeMalonyl-CoA_epimerase"/>
</dbReference>
<dbReference type="EMBL" id="LKTS01000001">
    <property type="protein sequence ID" value="PKD21640.1"/>
    <property type="molecule type" value="Genomic_DNA"/>
</dbReference>
<organism evidence="4 5">
    <name type="scientific">Salegentibacter salinarum</name>
    <dbReference type="NCBI Taxonomy" id="447422"/>
    <lineage>
        <taxon>Bacteria</taxon>
        <taxon>Pseudomonadati</taxon>
        <taxon>Bacteroidota</taxon>
        <taxon>Flavobacteriia</taxon>
        <taxon>Flavobacteriales</taxon>
        <taxon>Flavobacteriaceae</taxon>
        <taxon>Salegentibacter</taxon>
    </lineage>
</organism>
<dbReference type="OrthoDB" id="9788468at2"/>
<dbReference type="InterPro" id="IPR029068">
    <property type="entry name" value="Glyas_Bleomycin-R_OHBP_Dase"/>
</dbReference>
<dbReference type="AlphaFoldDB" id="A0A2N0U3Q3"/>
<dbReference type="GO" id="GO:0046491">
    <property type="term" value="P:L-methylmalonyl-CoA metabolic process"/>
    <property type="evidence" value="ECO:0007669"/>
    <property type="project" value="TreeGrafter"/>
</dbReference>
<reference evidence="4 5" key="1">
    <citation type="submission" date="2015-10" db="EMBL/GenBank/DDBJ databases">
        <title>Draft genome sequence of Salegentibacter salinarum KCTC 12975.</title>
        <authorList>
            <person name="Lin W."/>
            <person name="Zheng Q."/>
        </authorList>
    </citation>
    <scope>NUCLEOTIDE SEQUENCE [LARGE SCALE GENOMIC DNA]</scope>
    <source>
        <strain evidence="4 5">KCTC 12975</strain>
    </source>
</reference>
<dbReference type="PANTHER" id="PTHR43048:SF3">
    <property type="entry name" value="METHYLMALONYL-COA EPIMERASE, MITOCHONDRIAL"/>
    <property type="match status" value="1"/>
</dbReference>
<evidence type="ECO:0000313" key="5">
    <source>
        <dbReference type="Proteomes" id="UP000232673"/>
    </source>
</evidence>
<dbReference type="RefSeq" id="WP_079711477.1">
    <property type="nucleotide sequence ID" value="NZ_FUZC01000001.1"/>
</dbReference>
<dbReference type="CDD" id="cd07249">
    <property type="entry name" value="MMCE"/>
    <property type="match status" value="1"/>
</dbReference>